<evidence type="ECO:0000256" key="1">
    <source>
        <dbReference type="ARBA" id="ARBA00006247"/>
    </source>
</evidence>
<evidence type="ECO:0000256" key="3">
    <source>
        <dbReference type="ARBA" id="ARBA00022723"/>
    </source>
</evidence>
<feature type="binding site" evidence="7">
    <location>
        <position position="492"/>
    </location>
    <ligand>
        <name>Zn(2+)</name>
        <dbReference type="ChEBI" id="CHEBI:29105"/>
        <label>1</label>
    </ligand>
</feature>
<evidence type="ECO:0000256" key="7">
    <source>
        <dbReference type="PIRSR" id="PIRSR037217-2"/>
    </source>
</evidence>
<dbReference type="PROSITE" id="PS00758">
    <property type="entry name" value="ARGE_DAPE_CPG2_1"/>
    <property type="match status" value="1"/>
</dbReference>
<dbReference type="GO" id="GO:0004181">
    <property type="term" value="F:metallocarboxypeptidase activity"/>
    <property type="evidence" value="ECO:0007669"/>
    <property type="project" value="InterPro"/>
</dbReference>
<evidence type="ECO:0000259" key="8">
    <source>
        <dbReference type="Pfam" id="PF07687"/>
    </source>
</evidence>
<feature type="binding site" evidence="7">
    <location>
        <position position="185"/>
    </location>
    <ligand>
        <name>Zn(2+)</name>
        <dbReference type="ChEBI" id="CHEBI:29105"/>
        <label>1</label>
    </ligand>
</feature>
<dbReference type="Pfam" id="PF01546">
    <property type="entry name" value="Peptidase_M20"/>
    <property type="match status" value="1"/>
</dbReference>
<dbReference type="InterPro" id="IPR017141">
    <property type="entry name" value="Pept_M20_carboxypep"/>
</dbReference>
<dbReference type="GO" id="GO:0000328">
    <property type="term" value="C:fungal-type vacuole lumen"/>
    <property type="evidence" value="ECO:0007669"/>
    <property type="project" value="TreeGrafter"/>
</dbReference>
<dbReference type="EMBL" id="JAVRRD010000013">
    <property type="protein sequence ID" value="KAK5052536.1"/>
    <property type="molecule type" value="Genomic_DNA"/>
</dbReference>
<name>A0AAV9ND61_9EURO</name>
<dbReference type="InterPro" id="IPR001261">
    <property type="entry name" value="ArgE/DapE_CS"/>
</dbReference>
<dbReference type="SUPFAM" id="SSF55031">
    <property type="entry name" value="Bacterial exopeptidase dimerisation domain"/>
    <property type="match status" value="1"/>
</dbReference>
<feature type="binding site" evidence="7">
    <location>
        <position position="115"/>
    </location>
    <ligand>
        <name>Zn(2+)</name>
        <dbReference type="ChEBI" id="CHEBI:29105"/>
        <label>2</label>
    </ligand>
</feature>
<dbReference type="GeneID" id="89970609"/>
<keyword evidence="2" id="KW-0645">Protease</keyword>
<reference evidence="9 10" key="1">
    <citation type="submission" date="2023-08" db="EMBL/GenBank/DDBJ databases">
        <title>Black Yeasts Isolated from many extreme environments.</title>
        <authorList>
            <person name="Coleine C."/>
            <person name="Stajich J.E."/>
            <person name="Selbmann L."/>
        </authorList>
    </citation>
    <scope>NUCLEOTIDE SEQUENCE [LARGE SCALE GENOMIC DNA]</scope>
    <source>
        <strain evidence="9 10">CCFEE 5792</strain>
    </source>
</reference>
<protein>
    <recommendedName>
        <fullName evidence="8">Peptidase M20 dimerisation domain-containing protein</fullName>
    </recommendedName>
</protein>
<proteinExistence type="inferred from homology"/>
<evidence type="ECO:0000256" key="4">
    <source>
        <dbReference type="ARBA" id="ARBA00022801"/>
    </source>
</evidence>
<accession>A0AAV9ND61</accession>
<dbReference type="AlphaFoldDB" id="A0AAV9ND61"/>
<evidence type="ECO:0000256" key="6">
    <source>
        <dbReference type="PIRSR" id="PIRSR037217-1"/>
    </source>
</evidence>
<sequence>MVLNRHFQQQPVFHPVTRPDITIKNLAIFDTDVFRDEVAARLTGSVQIPTVTYDSMGHVGEDSRWDVFYEHSEYLRKTFPRIYKALELQTVNEHGLLYTWPGSESRLRPLLFMAHSDVVPAGTSTTAEWTHPPFQGHYDGEYIWGRGSEDDKSNLIAMLTAIDSLLECNFNPSRTVIISVGFDEEGGAEQSYGARCLAELLLKKYGENGVEMIFDEGIAGIEHRFGTDFALPATAEKGYIDVTVSVHVPGGHSSTPPDHTGIGYLAQIIRIIEDQPFKSRITRQNPTLTYLRQAARLSKSMPEELRAAILGPDANEKILEYMDASRERRAMVRTSTAVDVISGGDKVNSLPESVQVVVNHRIAVQDSVQAVKDHYIRLLEPWAEQQRFKFNAFGSVLSSERSSSRLKDDLEEGTLILDAQYELDSSPISDAEDDRFSWLVGTLRGVFGNDVVVAPELLTGNTDTRYYWELSTQIYRMSPWRASHDPRGTRMHTVDERMPVKGLVEMVKFYHEFIRVLDEKRI</sequence>
<feature type="binding site" evidence="7">
    <location>
        <position position="150"/>
    </location>
    <ligand>
        <name>Zn(2+)</name>
        <dbReference type="ChEBI" id="CHEBI:29105"/>
        <label>1</label>
    </ligand>
</feature>
<feature type="binding site" evidence="7">
    <location>
        <position position="150"/>
    </location>
    <ligand>
        <name>Zn(2+)</name>
        <dbReference type="ChEBI" id="CHEBI:29105"/>
        <label>2</label>
    </ligand>
</feature>
<dbReference type="RefSeq" id="XP_064706236.1">
    <property type="nucleotide sequence ID" value="XM_064846011.1"/>
</dbReference>
<dbReference type="InterPro" id="IPR047177">
    <property type="entry name" value="Pept_M20A"/>
</dbReference>
<comment type="caution">
    <text evidence="9">The sequence shown here is derived from an EMBL/GenBank/DDBJ whole genome shotgun (WGS) entry which is preliminary data.</text>
</comment>
<dbReference type="FunFam" id="3.40.630.10:FF:000027">
    <property type="entry name" value="N-fatty-acyl-amino acid synthase/hydrolase PM20D1"/>
    <property type="match status" value="1"/>
</dbReference>
<gene>
    <name evidence="9" type="ORF">LTR84_002401</name>
</gene>
<evidence type="ECO:0000256" key="5">
    <source>
        <dbReference type="ARBA" id="ARBA00022833"/>
    </source>
</evidence>
<feature type="active site" evidence="6">
    <location>
        <position position="117"/>
    </location>
</feature>
<feature type="binding site" evidence="7">
    <location>
        <position position="215"/>
    </location>
    <ligand>
        <name>Zn(2+)</name>
        <dbReference type="ChEBI" id="CHEBI:29105"/>
        <label>2</label>
    </ligand>
</feature>
<evidence type="ECO:0000313" key="10">
    <source>
        <dbReference type="Proteomes" id="UP001358417"/>
    </source>
</evidence>
<dbReference type="Pfam" id="PF07687">
    <property type="entry name" value="M20_dimer"/>
    <property type="match status" value="1"/>
</dbReference>
<dbReference type="PANTHER" id="PTHR45962">
    <property type="entry name" value="N-FATTY-ACYL-AMINO ACID SYNTHASE/HYDROLASE PM20D1"/>
    <property type="match status" value="1"/>
</dbReference>
<dbReference type="Gene3D" id="1.10.150.900">
    <property type="match status" value="1"/>
</dbReference>
<evidence type="ECO:0000256" key="2">
    <source>
        <dbReference type="ARBA" id="ARBA00022670"/>
    </source>
</evidence>
<dbReference type="GO" id="GO:0046872">
    <property type="term" value="F:metal ion binding"/>
    <property type="evidence" value="ECO:0007669"/>
    <property type="project" value="UniProtKB-KW"/>
</dbReference>
<keyword evidence="4" id="KW-0378">Hydrolase</keyword>
<dbReference type="InterPro" id="IPR011650">
    <property type="entry name" value="Peptidase_M20_dimer"/>
</dbReference>
<keyword evidence="10" id="KW-1185">Reference proteome</keyword>
<evidence type="ECO:0000313" key="9">
    <source>
        <dbReference type="EMBL" id="KAK5052536.1"/>
    </source>
</evidence>
<dbReference type="CDD" id="cd05674">
    <property type="entry name" value="M20_yscS"/>
    <property type="match status" value="1"/>
</dbReference>
<dbReference type="Proteomes" id="UP001358417">
    <property type="component" value="Unassembled WGS sequence"/>
</dbReference>
<dbReference type="PANTHER" id="PTHR45962:SF1">
    <property type="entry name" value="N-FATTY-ACYL-AMINO ACID SYNTHASE_HYDROLASE PM20D1"/>
    <property type="match status" value="1"/>
</dbReference>
<feature type="domain" description="Peptidase M20 dimerisation" evidence="8">
    <location>
        <begin position="234"/>
        <end position="380"/>
    </location>
</feature>
<dbReference type="InterPro" id="IPR002933">
    <property type="entry name" value="Peptidase_M20"/>
</dbReference>
<keyword evidence="3 7" id="KW-0479">Metal-binding</keyword>
<dbReference type="Gene3D" id="3.40.630.10">
    <property type="entry name" value="Zn peptidases"/>
    <property type="match status" value="1"/>
</dbReference>
<keyword evidence="5 7" id="KW-0862">Zinc</keyword>
<dbReference type="Gene3D" id="3.30.70.360">
    <property type="match status" value="1"/>
</dbReference>
<comment type="similarity">
    <text evidence="1">Belongs to the peptidase M20A family.</text>
</comment>
<dbReference type="PIRSF" id="PIRSF037217">
    <property type="entry name" value="Carboxypeptidase_S"/>
    <property type="match status" value="1"/>
</dbReference>
<dbReference type="GO" id="GO:0051603">
    <property type="term" value="P:proteolysis involved in protein catabolic process"/>
    <property type="evidence" value="ECO:0007669"/>
    <property type="project" value="TreeGrafter"/>
</dbReference>
<organism evidence="9 10">
    <name type="scientific">Exophiala bonariae</name>
    <dbReference type="NCBI Taxonomy" id="1690606"/>
    <lineage>
        <taxon>Eukaryota</taxon>
        <taxon>Fungi</taxon>
        <taxon>Dikarya</taxon>
        <taxon>Ascomycota</taxon>
        <taxon>Pezizomycotina</taxon>
        <taxon>Eurotiomycetes</taxon>
        <taxon>Chaetothyriomycetidae</taxon>
        <taxon>Chaetothyriales</taxon>
        <taxon>Herpotrichiellaceae</taxon>
        <taxon>Exophiala</taxon>
    </lineage>
</organism>
<dbReference type="SUPFAM" id="SSF53187">
    <property type="entry name" value="Zn-dependent exopeptidases"/>
    <property type="match status" value="1"/>
</dbReference>
<dbReference type="InterPro" id="IPR036264">
    <property type="entry name" value="Bact_exopeptidase_dim_dom"/>
</dbReference>
<feature type="active site" description="Proton acceptor" evidence="6">
    <location>
        <position position="184"/>
    </location>
</feature>